<evidence type="ECO:0000313" key="2">
    <source>
        <dbReference type="Proteomes" id="UP000265520"/>
    </source>
</evidence>
<feature type="non-terminal residue" evidence="1">
    <location>
        <position position="1"/>
    </location>
</feature>
<comment type="caution">
    <text evidence="1">The sequence shown here is derived from an EMBL/GenBank/DDBJ whole genome shotgun (WGS) entry which is preliminary data.</text>
</comment>
<evidence type="ECO:0000313" key="1">
    <source>
        <dbReference type="EMBL" id="MCI71583.1"/>
    </source>
</evidence>
<reference evidence="1 2" key="1">
    <citation type="journal article" date="2018" name="Front. Plant Sci.">
        <title>Red Clover (Trifolium pratense) and Zigzag Clover (T. medium) - A Picture of Genomic Similarities and Differences.</title>
        <authorList>
            <person name="Dluhosova J."/>
            <person name="Istvanek J."/>
            <person name="Nedelnik J."/>
            <person name="Repkova J."/>
        </authorList>
    </citation>
    <scope>NUCLEOTIDE SEQUENCE [LARGE SCALE GENOMIC DNA]</scope>
    <source>
        <strain evidence="2">cv. 10/8</strain>
        <tissue evidence="1">Leaf</tissue>
    </source>
</reference>
<dbReference type="EMBL" id="LXQA010799172">
    <property type="protein sequence ID" value="MCI71583.1"/>
    <property type="molecule type" value="Genomic_DNA"/>
</dbReference>
<name>A0A392UDK5_9FABA</name>
<protein>
    <submittedName>
        <fullName evidence="1">Uncharacterized protein</fullName>
    </submittedName>
</protein>
<accession>A0A392UDK5</accession>
<sequence length="19" mass="2088">GHLVMMLNTVMPSKGRSKT</sequence>
<keyword evidence="2" id="KW-1185">Reference proteome</keyword>
<organism evidence="1 2">
    <name type="scientific">Trifolium medium</name>
    <dbReference type="NCBI Taxonomy" id="97028"/>
    <lineage>
        <taxon>Eukaryota</taxon>
        <taxon>Viridiplantae</taxon>
        <taxon>Streptophyta</taxon>
        <taxon>Embryophyta</taxon>
        <taxon>Tracheophyta</taxon>
        <taxon>Spermatophyta</taxon>
        <taxon>Magnoliopsida</taxon>
        <taxon>eudicotyledons</taxon>
        <taxon>Gunneridae</taxon>
        <taxon>Pentapetalae</taxon>
        <taxon>rosids</taxon>
        <taxon>fabids</taxon>
        <taxon>Fabales</taxon>
        <taxon>Fabaceae</taxon>
        <taxon>Papilionoideae</taxon>
        <taxon>50 kb inversion clade</taxon>
        <taxon>NPAAA clade</taxon>
        <taxon>Hologalegina</taxon>
        <taxon>IRL clade</taxon>
        <taxon>Trifolieae</taxon>
        <taxon>Trifolium</taxon>
    </lineage>
</organism>
<proteinExistence type="predicted"/>
<dbReference type="Proteomes" id="UP000265520">
    <property type="component" value="Unassembled WGS sequence"/>
</dbReference>
<dbReference type="AlphaFoldDB" id="A0A392UDK5"/>